<dbReference type="OrthoDB" id="2269410at2759"/>
<sequence>PFGESVWEQGRAYEIRWGPNPNGEYAKALKPNSPVDISLMQGPPGALKEVAVLKNAANEATHKFKWTVPASMPVAIDYAIRIHRGPVDTYSHYFEIVKAGDTRSSKSNLGEPEEMPRVICLCH</sequence>
<proteinExistence type="predicted"/>
<feature type="non-terminal residue" evidence="3">
    <location>
        <position position="1"/>
    </location>
</feature>
<feature type="domain" description="Yeast cell wall synthesis Kre9/Knh1-like N-terminal" evidence="2">
    <location>
        <begin position="4"/>
        <end position="96"/>
    </location>
</feature>
<dbReference type="EMBL" id="JAAAHY010000547">
    <property type="protein sequence ID" value="KAF9962496.1"/>
    <property type="molecule type" value="Genomic_DNA"/>
</dbReference>
<gene>
    <name evidence="3" type="ORF">BGZ70_008030</name>
</gene>
<dbReference type="AlphaFoldDB" id="A0A9P6J4G8"/>
<accession>A0A9P6J4G8</accession>
<comment type="caution">
    <text evidence="3">The sequence shown here is derived from an EMBL/GenBank/DDBJ whole genome shotgun (WGS) entry which is preliminary data.</text>
</comment>
<name>A0A9P6J4G8_MORAP</name>
<dbReference type="Pfam" id="PF10342">
    <property type="entry name" value="Kre9_KNH"/>
    <property type="match status" value="1"/>
</dbReference>
<keyword evidence="1" id="KW-0732">Signal</keyword>
<organism evidence="3 4">
    <name type="scientific">Mortierella alpina</name>
    <name type="common">Oleaginous fungus</name>
    <name type="synonym">Mortierella renispora</name>
    <dbReference type="NCBI Taxonomy" id="64518"/>
    <lineage>
        <taxon>Eukaryota</taxon>
        <taxon>Fungi</taxon>
        <taxon>Fungi incertae sedis</taxon>
        <taxon>Mucoromycota</taxon>
        <taxon>Mortierellomycotina</taxon>
        <taxon>Mortierellomycetes</taxon>
        <taxon>Mortierellales</taxon>
        <taxon>Mortierellaceae</taxon>
        <taxon>Mortierella</taxon>
    </lineage>
</organism>
<evidence type="ECO:0000256" key="1">
    <source>
        <dbReference type="ARBA" id="ARBA00022729"/>
    </source>
</evidence>
<dbReference type="InterPro" id="IPR018466">
    <property type="entry name" value="Kre9/Knh1-like_N"/>
</dbReference>
<evidence type="ECO:0000259" key="2">
    <source>
        <dbReference type="Pfam" id="PF10342"/>
    </source>
</evidence>
<evidence type="ECO:0000313" key="3">
    <source>
        <dbReference type="EMBL" id="KAF9962496.1"/>
    </source>
</evidence>
<protein>
    <recommendedName>
        <fullName evidence="2">Yeast cell wall synthesis Kre9/Knh1-like N-terminal domain-containing protein</fullName>
    </recommendedName>
</protein>
<reference evidence="3" key="1">
    <citation type="journal article" date="2020" name="Fungal Divers.">
        <title>Resolving the Mortierellaceae phylogeny through synthesis of multi-gene phylogenetics and phylogenomics.</title>
        <authorList>
            <person name="Vandepol N."/>
            <person name="Liber J."/>
            <person name="Desiro A."/>
            <person name="Na H."/>
            <person name="Kennedy M."/>
            <person name="Barry K."/>
            <person name="Grigoriev I.V."/>
            <person name="Miller A.N."/>
            <person name="O'Donnell K."/>
            <person name="Stajich J.E."/>
            <person name="Bonito G."/>
        </authorList>
    </citation>
    <scope>NUCLEOTIDE SEQUENCE</scope>
    <source>
        <strain evidence="3">CK1249</strain>
    </source>
</reference>
<dbReference type="Proteomes" id="UP000738359">
    <property type="component" value="Unassembled WGS sequence"/>
</dbReference>
<evidence type="ECO:0000313" key="4">
    <source>
        <dbReference type="Proteomes" id="UP000738359"/>
    </source>
</evidence>
<keyword evidence="4" id="KW-1185">Reference proteome</keyword>